<dbReference type="SUPFAM" id="SSF46894">
    <property type="entry name" value="C-terminal effector domain of the bipartite response regulators"/>
    <property type="match status" value="1"/>
</dbReference>
<sequence>MRTSDAPAQLVGRHAEIAAVTEALDRARRGTGGALALWGEPGIGKTALLDHITAVSPDFAPLTVQPARCESGTPFAGLDMLLRPVEHLIATLPVSQAAALRGVLSGEATGEDRSITAVAVLSLLSALAVDRPLLIVVDDAHRLDAETEFVLGFAARRVGTDPVMVLVAGHEAPAGGTWEGVDPLAVSPLADDHAAQLVDAAHPGLDGPEVTRAVRAGGGNPLALHELPIPIDDLATGTVPVGPRLRKAFAERLQTMPTPAREFVVLIAAARADGDQLTLVRSARSRDAEEPVWEATIRSGLLAGTPDRPALRHPVVRAAVYASASPSERWNAHRTLAAALPPGSRGHVWHRAATVHDVDEEIAGLLEQTVPSGADAVPILRRAAELSADPAAATRRLAGAAVAAWHGGDATMARRLLADARSLTDEVLATRASRGLRGVLELAEGSLERAHRSISRDIAAFDDPRMRVELGAAALHAGWSAARDDLVGETLTLLAGLTTPGLPDVLPIVRTWWGPATDPARATSSAELSDVMAHISRVESQLLPTSPLGLAWGLDEPLADAVHALVRRHRRHADGTSLAAALARIARLDIAAGRWGAAEDAAAEGLASAERIGAEHIAAECRNCLGWLAAARGNGRSVDHLTVRTLHLAGPRRDRAVTASAHWNRGMAALTAGRADAALDLLARLDERGHEAAHPIVALLASLDTIEAAVHARRPEIGQRRAEALDVWVRRTGAHWARFTAHLARALLDEPAAERSYRAALDVPGASRRPFDHARARLLYGEWLRRQRRRRDARQQLDAAAETFHALGAHPMLERTRREQRLIMAPARLGTAVGTGVATLTAQERRVAQLAAGDLTNREIGARLRISDRTVGHHLSNVFAKLGLCSRRDLAATGIVDGDDSSSAATPDELVHGRW</sequence>
<evidence type="ECO:0000313" key="5">
    <source>
        <dbReference type="EMBL" id="MFD4825105.1"/>
    </source>
</evidence>
<dbReference type="Proteomes" id="UP001598352">
    <property type="component" value="Unassembled WGS sequence"/>
</dbReference>
<dbReference type="InterPro" id="IPR016032">
    <property type="entry name" value="Sig_transdc_resp-reg_C-effctor"/>
</dbReference>
<evidence type="ECO:0000256" key="1">
    <source>
        <dbReference type="ARBA" id="ARBA00022741"/>
    </source>
</evidence>
<feature type="domain" description="HTH luxR-type" evidence="4">
    <location>
        <begin position="833"/>
        <end position="898"/>
    </location>
</feature>
<dbReference type="SMART" id="SM00421">
    <property type="entry name" value="HTH_LUXR"/>
    <property type="match status" value="1"/>
</dbReference>
<evidence type="ECO:0000256" key="2">
    <source>
        <dbReference type="ARBA" id="ARBA00022840"/>
    </source>
</evidence>
<dbReference type="SUPFAM" id="SSF52540">
    <property type="entry name" value="P-loop containing nucleoside triphosphate hydrolases"/>
    <property type="match status" value="1"/>
</dbReference>
<protein>
    <submittedName>
        <fullName evidence="5">AAA family ATPase</fullName>
    </submittedName>
</protein>
<accession>A0ABW6F5W9</accession>
<dbReference type="PANTHER" id="PTHR16305:SF35">
    <property type="entry name" value="TRANSCRIPTIONAL ACTIVATOR DOMAIN"/>
    <property type="match status" value="1"/>
</dbReference>
<dbReference type="PROSITE" id="PS00622">
    <property type="entry name" value="HTH_LUXR_1"/>
    <property type="match status" value="1"/>
</dbReference>
<dbReference type="PANTHER" id="PTHR16305">
    <property type="entry name" value="TESTICULAR SOLUBLE ADENYLYL CYCLASE"/>
    <property type="match status" value="1"/>
</dbReference>
<dbReference type="RefSeq" id="WP_382775076.1">
    <property type="nucleotide sequence ID" value="NZ_JBHXKZ010000018.1"/>
</dbReference>
<dbReference type="PROSITE" id="PS50043">
    <property type="entry name" value="HTH_LUXR_2"/>
    <property type="match status" value="1"/>
</dbReference>
<keyword evidence="6" id="KW-1185">Reference proteome</keyword>
<reference evidence="5 6" key="1">
    <citation type="submission" date="2024-09" db="EMBL/GenBank/DDBJ databases">
        <title>The Natural Products Discovery Center: Release of the First 8490 Sequenced Strains for Exploring Actinobacteria Biosynthetic Diversity.</title>
        <authorList>
            <person name="Kalkreuter E."/>
            <person name="Kautsar S.A."/>
            <person name="Yang D."/>
            <person name="Bader C.D."/>
            <person name="Teijaro C.N."/>
            <person name="Fluegel L."/>
            <person name="Davis C.M."/>
            <person name="Simpson J.R."/>
            <person name="Lauterbach L."/>
            <person name="Steele A.D."/>
            <person name="Gui C."/>
            <person name="Meng S."/>
            <person name="Li G."/>
            <person name="Viehrig K."/>
            <person name="Ye F."/>
            <person name="Su P."/>
            <person name="Kiefer A.F."/>
            <person name="Nichols A."/>
            <person name="Cepeda A.J."/>
            <person name="Yan W."/>
            <person name="Fan B."/>
            <person name="Jiang Y."/>
            <person name="Adhikari A."/>
            <person name="Zheng C.-J."/>
            <person name="Schuster L."/>
            <person name="Cowan T.M."/>
            <person name="Smanski M.J."/>
            <person name="Chevrette M.G."/>
            <person name="De Carvalho L.P.S."/>
            <person name="Shen B."/>
        </authorList>
    </citation>
    <scope>NUCLEOTIDE SEQUENCE [LARGE SCALE GENOMIC DNA]</scope>
    <source>
        <strain evidence="5 6">NPDC058428</strain>
    </source>
</reference>
<dbReference type="PRINTS" id="PR00038">
    <property type="entry name" value="HTHLUXR"/>
</dbReference>
<dbReference type="Pfam" id="PF00196">
    <property type="entry name" value="GerE"/>
    <property type="match status" value="1"/>
</dbReference>
<name>A0ABW6F5W9_9ACTN</name>
<dbReference type="Gene3D" id="1.10.10.10">
    <property type="entry name" value="Winged helix-like DNA-binding domain superfamily/Winged helix DNA-binding domain"/>
    <property type="match status" value="1"/>
</dbReference>
<gene>
    <name evidence="5" type="ORF">ACFWOQ_21265</name>
</gene>
<dbReference type="InterPro" id="IPR027417">
    <property type="entry name" value="P-loop_NTPase"/>
</dbReference>
<dbReference type="InterPro" id="IPR000792">
    <property type="entry name" value="Tscrpt_reg_LuxR_C"/>
</dbReference>
<dbReference type="CDD" id="cd06170">
    <property type="entry name" value="LuxR_C_like"/>
    <property type="match status" value="1"/>
</dbReference>
<feature type="region of interest" description="Disordered" evidence="3">
    <location>
        <begin position="896"/>
        <end position="915"/>
    </location>
</feature>
<keyword evidence="2" id="KW-0067">ATP-binding</keyword>
<dbReference type="InterPro" id="IPR036388">
    <property type="entry name" value="WH-like_DNA-bd_sf"/>
</dbReference>
<keyword evidence="1" id="KW-0547">Nucleotide-binding</keyword>
<dbReference type="EMBL" id="JBHXKZ010000018">
    <property type="protein sequence ID" value="MFD4825105.1"/>
    <property type="molecule type" value="Genomic_DNA"/>
</dbReference>
<evidence type="ECO:0000256" key="3">
    <source>
        <dbReference type="SAM" id="MobiDB-lite"/>
    </source>
</evidence>
<organism evidence="5 6">
    <name type="scientific">Streptomyces rubiginosohelvolus</name>
    <dbReference type="NCBI Taxonomy" id="67362"/>
    <lineage>
        <taxon>Bacteria</taxon>
        <taxon>Bacillati</taxon>
        <taxon>Actinomycetota</taxon>
        <taxon>Actinomycetes</taxon>
        <taxon>Kitasatosporales</taxon>
        <taxon>Streptomycetaceae</taxon>
        <taxon>Streptomyces</taxon>
    </lineage>
</organism>
<evidence type="ECO:0000259" key="4">
    <source>
        <dbReference type="PROSITE" id="PS50043"/>
    </source>
</evidence>
<proteinExistence type="predicted"/>
<dbReference type="Pfam" id="PF13191">
    <property type="entry name" value="AAA_16"/>
    <property type="match status" value="1"/>
</dbReference>
<dbReference type="Gene3D" id="3.40.50.300">
    <property type="entry name" value="P-loop containing nucleotide triphosphate hydrolases"/>
    <property type="match status" value="1"/>
</dbReference>
<dbReference type="InterPro" id="IPR041664">
    <property type="entry name" value="AAA_16"/>
</dbReference>
<comment type="caution">
    <text evidence="5">The sequence shown here is derived from an EMBL/GenBank/DDBJ whole genome shotgun (WGS) entry which is preliminary data.</text>
</comment>
<evidence type="ECO:0000313" key="6">
    <source>
        <dbReference type="Proteomes" id="UP001598352"/>
    </source>
</evidence>